<protein>
    <submittedName>
        <fullName evidence="1">Uncharacterized protein</fullName>
    </submittedName>
</protein>
<organism evidence="1 2">
    <name type="scientific">Manduca sexta</name>
    <name type="common">Tobacco hawkmoth</name>
    <name type="synonym">Tobacco hornworm</name>
    <dbReference type="NCBI Taxonomy" id="7130"/>
    <lineage>
        <taxon>Eukaryota</taxon>
        <taxon>Metazoa</taxon>
        <taxon>Ecdysozoa</taxon>
        <taxon>Arthropoda</taxon>
        <taxon>Hexapoda</taxon>
        <taxon>Insecta</taxon>
        <taxon>Pterygota</taxon>
        <taxon>Neoptera</taxon>
        <taxon>Endopterygota</taxon>
        <taxon>Lepidoptera</taxon>
        <taxon>Glossata</taxon>
        <taxon>Ditrysia</taxon>
        <taxon>Bombycoidea</taxon>
        <taxon>Sphingidae</taxon>
        <taxon>Sphinginae</taxon>
        <taxon>Sphingini</taxon>
        <taxon>Manduca</taxon>
    </lineage>
</organism>
<keyword evidence="2" id="KW-1185">Reference proteome</keyword>
<dbReference type="AlphaFoldDB" id="A0A922CWW1"/>
<gene>
    <name evidence="1" type="ORF">O3G_MSEX012595</name>
</gene>
<evidence type="ECO:0000313" key="1">
    <source>
        <dbReference type="EMBL" id="KAG6461389.1"/>
    </source>
</evidence>
<name>A0A922CWW1_MANSE</name>
<dbReference type="EMBL" id="JH668740">
    <property type="protein sequence ID" value="KAG6461389.1"/>
    <property type="molecule type" value="Genomic_DNA"/>
</dbReference>
<reference evidence="1" key="2">
    <citation type="submission" date="2020-12" db="EMBL/GenBank/DDBJ databases">
        <authorList>
            <person name="Kanost M."/>
        </authorList>
    </citation>
    <scope>NUCLEOTIDE SEQUENCE</scope>
</reference>
<accession>A0A922CWW1</accession>
<sequence>MRLDKAIAISEMSRTKEMETSSIYCTHNNNTSATHAHARKFSISITCSMVDYCDIKKENVLHLDFSFSFIIDPKKQIVGDSKFTTLMCVRGVTVDLKDYCAFKYNQYSSCIN</sequence>
<evidence type="ECO:0000313" key="2">
    <source>
        <dbReference type="Proteomes" id="UP000791440"/>
    </source>
</evidence>
<reference evidence="1" key="1">
    <citation type="journal article" date="2016" name="Insect Biochem. Mol. Biol.">
        <title>Multifaceted biological insights from a draft genome sequence of the tobacco hornworm moth, Manduca sexta.</title>
        <authorList>
            <person name="Kanost M.R."/>
            <person name="Arrese E.L."/>
            <person name="Cao X."/>
            <person name="Chen Y.R."/>
            <person name="Chellapilla S."/>
            <person name="Goldsmith M.R."/>
            <person name="Grosse-Wilde E."/>
            <person name="Heckel D.G."/>
            <person name="Herndon N."/>
            <person name="Jiang H."/>
            <person name="Papanicolaou A."/>
            <person name="Qu J."/>
            <person name="Soulages J.L."/>
            <person name="Vogel H."/>
            <person name="Walters J."/>
            <person name="Waterhouse R.M."/>
            <person name="Ahn S.J."/>
            <person name="Almeida F.C."/>
            <person name="An C."/>
            <person name="Aqrawi P."/>
            <person name="Bretschneider A."/>
            <person name="Bryant W.B."/>
            <person name="Bucks S."/>
            <person name="Chao H."/>
            <person name="Chevignon G."/>
            <person name="Christen J.M."/>
            <person name="Clarke D.F."/>
            <person name="Dittmer N.T."/>
            <person name="Ferguson L.C.F."/>
            <person name="Garavelou S."/>
            <person name="Gordon K.H.J."/>
            <person name="Gunaratna R.T."/>
            <person name="Han Y."/>
            <person name="Hauser F."/>
            <person name="He Y."/>
            <person name="Heidel-Fischer H."/>
            <person name="Hirsh A."/>
            <person name="Hu Y."/>
            <person name="Jiang H."/>
            <person name="Kalra D."/>
            <person name="Klinner C."/>
            <person name="Konig C."/>
            <person name="Kovar C."/>
            <person name="Kroll A.R."/>
            <person name="Kuwar S.S."/>
            <person name="Lee S.L."/>
            <person name="Lehman R."/>
            <person name="Li K."/>
            <person name="Li Z."/>
            <person name="Liang H."/>
            <person name="Lovelace S."/>
            <person name="Lu Z."/>
            <person name="Mansfield J.H."/>
            <person name="McCulloch K.J."/>
            <person name="Mathew T."/>
            <person name="Morton B."/>
            <person name="Muzny D.M."/>
            <person name="Neunemann D."/>
            <person name="Ongeri F."/>
            <person name="Pauchet Y."/>
            <person name="Pu L.L."/>
            <person name="Pyrousis I."/>
            <person name="Rao X.J."/>
            <person name="Redding A."/>
            <person name="Roesel C."/>
            <person name="Sanchez-Gracia A."/>
            <person name="Schaack S."/>
            <person name="Shukla A."/>
            <person name="Tetreau G."/>
            <person name="Wang Y."/>
            <person name="Xiong G.H."/>
            <person name="Traut W."/>
            <person name="Walsh T.K."/>
            <person name="Worley K.C."/>
            <person name="Wu D."/>
            <person name="Wu W."/>
            <person name="Wu Y.Q."/>
            <person name="Zhang X."/>
            <person name="Zou Z."/>
            <person name="Zucker H."/>
            <person name="Briscoe A.D."/>
            <person name="Burmester T."/>
            <person name="Clem R.J."/>
            <person name="Feyereisen R."/>
            <person name="Grimmelikhuijzen C.J.P."/>
            <person name="Hamodrakas S.J."/>
            <person name="Hansson B.S."/>
            <person name="Huguet E."/>
            <person name="Jermiin L.S."/>
            <person name="Lan Q."/>
            <person name="Lehman H.K."/>
            <person name="Lorenzen M."/>
            <person name="Merzendorfer H."/>
            <person name="Michalopoulos I."/>
            <person name="Morton D.B."/>
            <person name="Muthukrishnan S."/>
            <person name="Oakeshott J.G."/>
            <person name="Palmer W."/>
            <person name="Park Y."/>
            <person name="Passarelli A.L."/>
            <person name="Rozas J."/>
            <person name="Schwartz L.M."/>
            <person name="Smith W."/>
            <person name="Southgate A."/>
            <person name="Vilcinskas A."/>
            <person name="Vogt R."/>
            <person name="Wang P."/>
            <person name="Werren J."/>
            <person name="Yu X.Q."/>
            <person name="Zhou J.J."/>
            <person name="Brown S.J."/>
            <person name="Scherer S.E."/>
            <person name="Richards S."/>
            <person name="Blissard G.W."/>
        </authorList>
    </citation>
    <scope>NUCLEOTIDE SEQUENCE</scope>
</reference>
<proteinExistence type="predicted"/>
<dbReference type="Proteomes" id="UP000791440">
    <property type="component" value="Unassembled WGS sequence"/>
</dbReference>
<comment type="caution">
    <text evidence="1">The sequence shown here is derived from an EMBL/GenBank/DDBJ whole genome shotgun (WGS) entry which is preliminary data.</text>
</comment>